<protein>
    <submittedName>
        <fullName evidence="1">Uncharacterized protein</fullName>
    </submittedName>
</protein>
<evidence type="ECO:0000313" key="2">
    <source>
        <dbReference type="Proteomes" id="UP001187192"/>
    </source>
</evidence>
<accession>A0AA87Z878</accession>
<sequence>MSMGSQQMSSRHCHYEMDFAQIDDRMTAAKRPTSEANILMKNGKEEKISKAVKKKRENRVGYLATI</sequence>
<evidence type="ECO:0000313" key="1">
    <source>
        <dbReference type="EMBL" id="GMN27440.1"/>
    </source>
</evidence>
<dbReference type="AlphaFoldDB" id="A0AA87Z878"/>
<keyword evidence="2" id="KW-1185">Reference proteome</keyword>
<name>A0AA87Z878_FICCA</name>
<proteinExistence type="predicted"/>
<reference evidence="1" key="1">
    <citation type="submission" date="2023-07" db="EMBL/GenBank/DDBJ databases">
        <title>draft genome sequence of fig (Ficus carica).</title>
        <authorList>
            <person name="Takahashi T."/>
            <person name="Nishimura K."/>
        </authorList>
    </citation>
    <scope>NUCLEOTIDE SEQUENCE</scope>
</reference>
<dbReference type="EMBL" id="BTGU01001670">
    <property type="protein sequence ID" value="GMN27440.1"/>
    <property type="molecule type" value="Genomic_DNA"/>
</dbReference>
<comment type="caution">
    <text evidence="1">The sequence shown here is derived from an EMBL/GenBank/DDBJ whole genome shotgun (WGS) entry which is preliminary data.</text>
</comment>
<dbReference type="Proteomes" id="UP001187192">
    <property type="component" value="Unassembled WGS sequence"/>
</dbReference>
<gene>
    <name evidence="1" type="ORF">TIFTF001_041035</name>
</gene>
<organism evidence="1 2">
    <name type="scientific">Ficus carica</name>
    <name type="common">Common fig</name>
    <dbReference type="NCBI Taxonomy" id="3494"/>
    <lineage>
        <taxon>Eukaryota</taxon>
        <taxon>Viridiplantae</taxon>
        <taxon>Streptophyta</taxon>
        <taxon>Embryophyta</taxon>
        <taxon>Tracheophyta</taxon>
        <taxon>Spermatophyta</taxon>
        <taxon>Magnoliopsida</taxon>
        <taxon>eudicotyledons</taxon>
        <taxon>Gunneridae</taxon>
        <taxon>Pentapetalae</taxon>
        <taxon>rosids</taxon>
        <taxon>fabids</taxon>
        <taxon>Rosales</taxon>
        <taxon>Moraceae</taxon>
        <taxon>Ficeae</taxon>
        <taxon>Ficus</taxon>
    </lineage>
</organism>